<dbReference type="CDD" id="cd13686">
    <property type="entry name" value="GluR_Plant"/>
    <property type="match status" value="1"/>
</dbReference>
<evidence type="ECO:0000256" key="3">
    <source>
        <dbReference type="ARBA" id="ARBA00007370"/>
    </source>
</evidence>
<evidence type="ECO:0000256" key="5">
    <source>
        <dbReference type="ARBA" id="ARBA00012078"/>
    </source>
</evidence>
<comment type="catalytic activity">
    <reaction evidence="22">
        <text>L-homoserine + ATP = O-phospho-L-homoserine + ADP + H(+)</text>
        <dbReference type="Rhea" id="RHEA:13985"/>
        <dbReference type="ChEBI" id="CHEBI:15378"/>
        <dbReference type="ChEBI" id="CHEBI:30616"/>
        <dbReference type="ChEBI" id="CHEBI:57476"/>
        <dbReference type="ChEBI" id="CHEBI:57590"/>
        <dbReference type="ChEBI" id="CHEBI:456216"/>
        <dbReference type="EC" id="2.7.1.39"/>
    </reaction>
    <physiologicalReaction direction="left-to-right" evidence="22">
        <dbReference type="Rhea" id="RHEA:13986"/>
    </physiologicalReaction>
</comment>
<comment type="similarity">
    <text evidence="4">Belongs to the glutamate-gated ion channel (TC 1.A.10.1) family.</text>
</comment>
<dbReference type="InterPro" id="IPR006203">
    <property type="entry name" value="GHMP_knse_ATP-bd_CS"/>
</dbReference>
<dbReference type="Gene3D" id="3.40.190.10">
    <property type="entry name" value="Periplasmic binding protein-like II"/>
    <property type="match status" value="2"/>
</dbReference>
<comment type="pathway">
    <text evidence="2">Amino-acid biosynthesis; L-threonine biosynthesis; L-threonine from L-aspartate: step 4/5.</text>
</comment>
<dbReference type="FunFam" id="3.40.50.2300:FF:000081">
    <property type="entry name" value="Glutamate receptor"/>
    <property type="match status" value="1"/>
</dbReference>
<evidence type="ECO:0000256" key="22">
    <source>
        <dbReference type="ARBA" id="ARBA00049913"/>
    </source>
</evidence>
<evidence type="ECO:0000256" key="7">
    <source>
        <dbReference type="ARBA" id="ARBA00022448"/>
    </source>
</evidence>
<dbReference type="InterPro" id="IPR028082">
    <property type="entry name" value="Peripla_BP_I"/>
</dbReference>
<dbReference type="GO" id="GO:1901701">
    <property type="term" value="P:cellular response to oxygen-containing compound"/>
    <property type="evidence" value="ECO:0007669"/>
    <property type="project" value="UniProtKB-ARBA"/>
</dbReference>
<evidence type="ECO:0000256" key="16">
    <source>
        <dbReference type="ARBA" id="ARBA00023065"/>
    </source>
</evidence>
<dbReference type="InterPro" id="IPR015683">
    <property type="entry name" value="Ionotropic_Glu_rcpt"/>
</dbReference>
<proteinExistence type="inferred from homology"/>
<protein>
    <recommendedName>
        <fullName evidence="6">Homoserine kinase</fullName>
        <ecNumber evidence="5">2.7.1.39</ecNumber>
    </recommendedName>
</protein>
<dbReference type="FunFam" id="1.10.287.70:FF:000037">
    <property type="entry name" value="Glutamate receptor"/>
    <property type="match status" value="1"/>
</dbReference>
<keyword evidence="9 23" id="KW-0812">Transmembrane</keyword>
<keyword evidence="10" id="KW-0791">Threonine biosynthesis</keyword>
<evidence type="ECO:0000256" key="6">
    <source>
        <dbReference type="ARBA" id="ARBA00017858"/>
    </source>
</evidence>
<dbReference type="Pfam" id="PF10613">
    <property type="entry name" value="Lig_chan-Glu_bd"/>
    <property type="match status" value="1"/>
</dbReference>
<keyword evidence="17 23" id="KW-0472">Membrane</keyword>
<dbReference type="PROSITE" id="PS00627">
    <property type="entry name" value="GHMP_KINASES_ATP"/>
    <property type="match status" value="1"/>
</dbReference>
<dbReference type="GO" id="GO:0015276">
    <property type="term" value="F:ligand-gated monoatomic ion channel activity"/>
    <property type="evidence" value="ECO:0007669"/>
    <property type="project" value="InterPro"/>
</dbReference>
<dbReference type="SUPFAM" id="SSF54211">
    <property type="entry name" value="Ribosomal protein S5 domain 2-like"/>
    <property type="match status" value="1"/>
</dbReference>
<evidence type="ECO:0000313" key="26">
    <source>
        <dbReference type="EMBL" id="KAK9176333.1"/>
    </source>
</evidence>
<keyword evidence="13" id="KW-0418">Kinase</keyword>
<dbReference type="SUPFAM" id="SSF53822">
    <property type="entry name" value="Periplasmic binding protein-like I"/>
    <property type="match status" value="1"/>
</dbReference>
<evidence type="ECO:0000256" key="24">
    <source>
        <dbReference type="SAM" id="SignalP"/>
    </source>
</evidence>
<dbReference type="SUPFAM" id="SSF53850">
    <property type="entry name" value="Periplasmic binding protein-like II"/>
    <property type="match status" value="1"/>
</dbReference>
<dbReference type="PRINTS" id="PR00958">
    <property type="entry name" value="HOMSERKINASE"/>
</dbReference>
<accession>A0AAP0LJ81</accession>
<keyword evidence="12" id="KW-0547">Nucleotide-binding</keyword>
<keyword evidence="7" id="KW-0813">Transport</keyword>
<dbReference type="InterPro" id="IPR001320">
    <property type="entry name" value="Iontro_rcpt_C"/>
</dbReference>
<feature type="transmembrane region" description="Helical" evidence="23">
    <location>
        <begin position="585"/>
        <end position="604"/>
    </location>
</feature>
<keyword evidence="15 23" id="KW-1133">Transmembrane helix</keyword>
<name>A0AAP0LJ81_9ROSI</name>
<dbReference type="Pfam" id="PF08544">
    <property type="entry name" value="GHMP_kinases_C"/>
    <property type="match status" value="1"/>
</dbReference>
<evidence type="ECO:0000256" key="11">
    <source>
        <dbReference type="ARBA" id="ARBA00022729"/>
    </source>
</evidence>
<dbReference type="InterPro" id="IPR019594">
    <property type="entry name" value="Glu/Gly-bd"/>
</dbReference>
<dbReference type="InterPro" id="IPR001828">
    <property type="entry name" value="ANF_lig-bd_rcpt"/>
</dbReference>
<dbReference type="InterPro" id="IPR006204">
    <property type="entry name" value="GHMP_kinase_N_dom"/>
</dbReference>
<keyword evidence="20" id="KW-1071">Ligand-gated ion channel</keyword>
<dbReference type="Proteomes" id="UP001428341">
    <property type="component" value="Unassembled WGS sequence"/>
</dbReference>
<evidence type="ECO:0000256" key="23">
    <source>
        <dbReference type="SAM" id="Phobius"/>
    </source>
</evidence>
<evidence type="ECO:0000256" key="15">
    <source>
        <dbReference type="ARBA" id="ARBA00022989"/>
    </source>
</evidence>
<evidence type="ECO:0000256" key="8">
    <source>
        <dbReference type="ARBA" id="ARBA00022679"/>
    </source>
</evidence>
<keyword evidence="27" id="KW-1185">Reference proteome</keyword>
<evidence type="ECO:0000256" key="2">
    <source>
        <dbReference type="ARBA" id="ARBA00005015"/>
    </source>
</evidence>
<feature type="transmembrane region" description="Helical" evidence="23">
    <location>
        <begin position="646"/>
        <end position="670"/>
    </location>
</feature>
<keyword evidence="10" id="KW-0028">Amino-acid biosynthesis</keyword>
<evidence type="ECO:0000256" key="9">
    <source>
        <dbReference type="ARBA" id="ARBA00022692"/>
    </source>
</evidence>
<dbReference type="InterPro" id="IPR020568">
    <property type="entry name" value="Ribosomal_Su5_D2-typ_SF"/>
</dbReference>
<evidence type="ECO:0000256" key="17">
    <source>
        <dbReference type="ARBA" id="ARBA00023136"/>
    </source>
</evidence>
<evidence type="ECO:0000256" key="1">
    <source>
        <dbReference type="ARBA" id="ARBA00004141"/>
    </source>
</evidence>
<dbReference type="Gene3D" id="1.10.287.70">
    <property type="match status" value="1"/>
</dbReference>
<dbReference type="EMBL" id="JBCGBO010000025">
    <property type="protein sequence ID" value="KAK9176333.1"/>
    <property type="molecule type" value="Genomic_DNA"/>
</dbReference>
<dbReference type="InterPro" id="IPR044440">
    <property type="entry name" value="GABAb_receptor_plant_PBP1"/>
</dbReference>
<keyword evidence="11 24" id="KW-0732">Signal</keyword>
<dbReference type="InterPro" id="IPR036554">
    <property type="entry name" value="GHMP_kinase_C_sf"/>
</dbReference>
<evidence type="ECO:0000256" key="18">
    <source>
        <dbReference type="ARBA" id="ARBA00023170"/>
    </source>
</evidence>
<dbReference type="Pfam" id="PF00060">
    <property type="entry name" value="Lig_chan"/>
    <property type="match status" value="1"/>
</dbReference>
<dbReference type="InterPro" id="IPR000870">
    <property type="entry name" value="Homoserine_kinase"/>
</dbReference>
<dbReference type="HAMAP" id="MF_00384">
    <property type="entry name" value="Homoser_kinase"/>
    <property type="match status" value="1"/>
</dbReference>
<dbReference type="Gene3D" id="3.40.50.2300">
    <property type="match status" value="2"/>
</dbReference>
<evidence type="ECO:0000256" key="10">
    <source>
        <dbReference type="ARBA" id="ARBA00022697"/>
    </source>
</evidence>
<evidence type="ECO:0000313" key="27">
    <source>
        <dbReference type="Proteomes" id="UP001428341"/>
    </source>
</evidence>
<dbReference type="GO" id="GO:0005524">
    <property type="term" value="F:ATP binding"/>
    <property type="evidence" value="ECO:0007669"/>
    <property type="project" value="UniProtKB-KW"/>
</dbReference>
<keyword evidence="14" id="KW-0067">ATP-binding</keyword>
<evidence type="ECO:0000256" key="12">
    <source>
        <dbReference type="ARBA" id="ARBA00022741"/>
    </source>
</evidence>
<dbReference type="NCBIfam" id="NF002288">
    <property type="entry name" value="PRK01212.1-4"/>
    <property type="match status" value="1"/>
</dbReference>
<dbReference type="GO" id="GO:0009611">
    <property type="term" value="P:response to wounding"/>
    <property type="evidence" value="ECO:0007669"/>
    <property type="project" value="UniProtKB-ARBA"/>
</dbReference>
<dbReference type="GO" id="GO:0009088">
    <property type="term" value="P:threonine biosynthetic process"/>
    <property type="evidence" value="ECO:0007669"/>
    <property type="project" value="UniProtKB-KW"/>
</dbReference>
<comment type="caution">
    <text evidence="26">The sequence shown here is derived from an EMBL/GenBank/DDBJ whole genome shotgun (WGS) entry which is preliminary data.</text>
</comment>
<feature type="transmembrane region" description="Helical" evidence="23">
    <location>
        <begin position="825"/>
        <end position="846"/>
    </location>
</feature>
<dbReference type="FunFam" id="3.40.190.10:FF:000175">
    <property type="entry name" value="Glutamate receptor"/>
    <property type="match status" value="1"/>
</dbReference>
<comment type="subcellular location">
    <subcellularLocation>
        <location evidence="1">Membrane</location>
        <topology evidence="1">Multi-pass membrane protein</topology>
    </subcellularLocation>
</comment>
<dbReference type="SUPFAM" id="SSF55060">
    <property type="entry name" value="GHMP Kinase, C-terminal domain"/>
    <property type="match status" value="1"/>
</dbReference>
<reference evidence="26 27" key="1">
    <citation type="submission" date="2024-05" db="EMBL/GenBank/DDBJ databases">
        <title>Haplotype-resolved chromosome-level genome assembly of Huyou (Citrus changshanensis).</title>
        <authorList>
            <person name="Miao C."/>
            <person name="Chen W."/>
            <person name="Wu Y."/>
            <person name="Wang L."/>
            <person name="Zhao S."/>
            <person name="Grierson D."/>
            <person name="Xu C."/>
            <person name="Chen K."/>
        </authorList>
    </citation>
    <scope>NUCLEOTIDE SEQUENCE [LARGE SCALE GENOMIC DNA]</scope>
    <source>
        <strain evidence="26">01-14</strain>
        <tissue evidence="26">Leaf</tissue>
    </source>
</reference>
<evidence type="ECO:0000256" key="20">
    <source>
        <dbReference type="ARBA" id="ARBA00023286"/>
    </source>
</evidence>
<keyword evidence="16" id="KW-0406">Ion transport</keyword>
<dbReference type="Gene3D" id="3.30.230.10">
    <property type="match status" value="1"/>
</dbReference>
<organism evidence="26 27">
    <name type="scientific">Citrus x changshan-huyou</name>
    <dbReference type="NCBI Taxonomy" id="2935761"/>
    <lineage>
        <taxon>Eukaryota</taxon>
        <taxon>Viridiplantae</taxon>
        <taxon>Streptophyta</taxon>
        <taxon>Embryophyta</taxon>
        <taxon>Tracheophyta</taxon>
        <taxon>Spermatophyta</taxon>
        <taxon>Magnoliopsida</taxon>
        <taxon>eudicotyledons</taxon>
        <taxon>Gunneridae</taxon>
        <taxon>Pentapetalae</taxon>
        <taxon>rosids</taxon>
        <taxon>malvids</taxon>
        <taxon>Sapindales</taxon>
        <taxon>Rutaceae</taxon>
        <taxon>Aurantioideae</taxon>
        <taxon>Citrus</taxon>
    </lineage>
</organism>
<evidence type="ECO:0000259" key="25">
    <source>
        <dbReference type="SMART" id="SM00079"/>
    </source>
</evidence>
<evidence type="ECO:0000256" key="19">
    <source>
        <dbReference type="ARBA" id="ARBA00023180"/>
    </source>
</evidence>
<feature type="domain" description="Ionotropic glutamate receptor C-terminal" evidence="25">
    <location>
        <begin position="465"/>
        <end position="802"/>
    </location>
</feature>
<feature type="signal peptide" evidence="24">
    <location>
        <begin position="1"/>
        <end position="20"/>
    </location>
</feature>
<feature type="chain" id="PRO_5042833125" description="Homoserine kinase" evidence="24">
    <location>
        <begin position="21"/>
        <end position="1282"/>
    </location>
</feature>
<dbReference type="SMART" id="SM00079">
    <property type="entry name" value="PBPe"/>
    <property type="match status" value="1"/>
</dbReference>
<dbReference type="PANTHER" id="PTHR18966">
    <property type="entry name" value="IONOTROPIC GLUTAMATE RECEPTOR"/>
    <property type="match status" value="1"/>
</dbReference>
<evidence type="ECO:0000256" key="13">
    <source>
        <dbReference type="ARBA" id="ARBA00022777"/>
    </source>
</evidence>
<evidence type="ECO:0000256" key="14">
    <source>
        <dbReference type="ARBA" id="ARBA00022840"/>
    </source>
</evidence>
<keyword evidence="21" id="KW-0407">Ion channel</keyword>
<gene>
    <name evidence="26" type="ORF">WN944_028349</name>
</gene>
<dbReference type="CDD" id="cd19990">
    <property type="entry name" value="PBP1_GABAb_receptor_plant"/>
    <property type="match status" value="1"/>
</dbReference>
<dbReference type="Gene3D" id="3.30.70.890">
    <property type="entry name" value="GHMP kinase, C-terminal domain"/>
    <property type="match status" value="1"/>
</dbReference>
<dbReference type="GO" id="GO:0004413">
    <property type="term" value="F:homoserine kinase activity"/>
    <property type="evidence" value="ECO:0007669"/>
    <property type="project" value="UniProtKB-EC"/>
</dbReference>
<sequence>MNLWWLVSIFSFCIGTAIQGALKPEVLNVGAIFSFGTVNGQVSRIAMKAAQDDINSDPRVLGGRKLSITMHDAKFNGFLSIMGALQFMETDTLAIVGPQSAVMAHVLSHLANELQVPLLSFTALDPTLSPLQYPFFVQTAPNDLYLMSAIAEMVSYFGWGEVIAIFNDDDQGRNGVTALGDKLAEIRCKISYKSALPPDQSVTETDVRNELVKVRMMEARVIVVHGYSRTGLMVFDVAQRLGMMDSGYVWIATTWLSTFIDSKSPLSLKTAKSILGALTLRQHTPDSKRRRDFVSRWNTLSNGSIGLNPYGLYAYDTVWMIARALKLFLDQGNTISFSNDTKLNGLGGGTLNLGALSIFDGGKKFLANILQTNMTGLSGPIHFNQDRSLLHPSYDIINVIEHGYPQQIGYWSNYSGLSVVPPEKLYRKPANRSSSNQHLYSVVWPGGVTSKPRGWVFPNNGRQLRIGVPNRVSYRDFVFKVNGTDIVHGYCIDVFLAAVRLLPYAVPYKFIPYGDGHKNPTYSELINQITTGVFDAAVGDIAIVTNRTKAVDFTQPYIESGLVVVAPVRKLNSSAWAFLRPFTPLMWAVTGVFFLVVGTVVWILEHRLNDEFRGPPRKQIVTVLWFSFSTMFFAHRENTVSTLGRVVLIIWLFVVLIITSSYTASLTSILTVQQLSSPIKGIDTLMTSNDRVGYQVGSFAENYLIEELSIPKSRLVALGSPEEYAIALENRTVAAVVDERPYIDLFLSDHCQFSVRGQEFTKSGWGFAFPRDSPLAIDMSTAILTLSENGELQRIHDKWLRKKACSSESSQSDSEQLQIQSFRGLFLICGIACFLALLAYFCLMLRQFKKYSAEESASSVPSSSRSARLQTFLSFADEKGGNSLFVCQPVLSMLARRDAKDGRGPHSLTKRTQSKFRSLVARDVMKPANHFTVFFNPAPKKPIFKCSCSLPTVTTTEPEPVFTSVKTFAPATVANLGPCFDFLGCAVDGLGDYVSLKVDPSVHPGEVSISEVIGPSKLSKNPLWNCAGIAAISAMKMLGVRSVGLSLSLEKGLPLGSGLGSSAASAAAAAVAVNEMFGNKLLPDELVIAGLESEAKVSGYHADNIAPAIMGGFVLIRSYEPLDLMRLNFPEKKQLLFVLVTPEFEAPTKKMRAALPAEVGMPHHIWNCSQAGALVAAVLNGDPVGLGKALSSDKIVEPKRAPLIPGMEAVKKVAVEAGAYGCTISGAGPTAVAVVDNEEKGKVIGEKMVEAFWKEGNLKAVSMVKRLDRVGARLVGSVRAPR</sequence>
<evidence type="ECO:0000256" key="21">
    <source>
        <dbReference type="ARBA" id="ARBA00023303"/>
    </source>
</evidence>
<keyword evidence="19" id="KW-0325">Glycoprotein</keyword>
<evidence type="ECO:0000256" key="4">
    <source>
        <dbReference type="ARBA" id="ARBA00008685"/>
    </source>
</evidence>
<dbReference type="FunFam" id="3.40.190.10:FF:000054">
    <property type="entry name" value="Glutamate receptor"/>
    <property type="match status" value="1"/>
</dbReference>
<dbReference type="Pfam" id="PF00288">
    <property type="entry name" value="GHMP_kinases_N"/>
    <property type="match status" value="1"/>
</dbReference>
<dbReference type="InterPro" id="IPR014721">
    <property type="entry name" value="Ribsml_uS5_D2-typ_fold_subgr"/>
</dbReference>
<dbReference type="EC" id="2.7.1.39" evidence="5"/>
<keyword evidence="18" id="KW-0675">Receptor</keyword>
<dbReference type="InterPro" id="IPR013750">
    <property type="entry name" value="GHMP_kinase_C_dom"/>
</dbReference>
<dbReference type="NCBIfam" id="TIGR00191">
    <property type="entry name" value="thrB"/>
    <property type="match status" value="1"/>
</dbReference>
<dbReference type="GO" id="GO:0007165">
    <property type="term" value="P:signal transduction"/>
    <property type="evidence" value="ECO:0007669"/>
    <property type="project" value="UniProtKB-ARBA"/>
</dbReference>
<keyword evidence="8" id="KW-0808">Transferase</keyword>
<dbReference type="GO" id="GO:0016020">
    <property type="term" value="C:membrane"/>
    <property type="evidence" value="ECO:0007669"/>
    <property type="project" value="UniProtKB-SubCell"/>
</dbReference>
<dbReference type="Pfam" id="PF01094">
    <property type="entry name" value="ANF_receptor"/>
    <property type="match status" value="1"/>
</dbReference>
<comment type="similarity">
    <text evidence="3">Belongs to the GHMP kinase family. Homoserine kinase subfamily.</text>
</comment>
<feature type="transmembrane region" description="Helical" evidence="23">
    <location>
        <begin position="616"/>
        <end position="634"/>
    </location>
</feature>